<dbReference type="GO" id="GO:0005576">
    <property type="term" value="C:extracellular region"/>
    <property type="evidence" value="ECO:0007669"/>
    <property type="project" value="TreeGrafter"/>
</dbReference>
<dbReference type="Gene3D" id="3.40.190.10">
    <property type="entry name" value="Periplasmic binding protein-like II"/>
    <property type="match status" value="2"/>
</dbReference>
<proteinExistence type="inferred from homology"/>
<dbReference type="AlphaFoldDB" id="A0A1G6JEQ2"/>
<feature type="signal peptide" evidence="4">
    <location>
        <begin position="1"/>
        <end position="26"/>
    </location>
</feature>
<organism evidence="6 7">
    <name type="scientific">Acinetobacter boissieri</name>
    <dbReference type="NCBI Taxonomy" id="1219383"/>
    <lineage>
        <taxon>Bacteria</taxon>
        <taxon>Pseudomonadati</taxon>
        <taxon>Pseudomonadota</taxon>
        <taxon>Gammaproteobacteria</taxon>
        <taxon>Moraxellales</taxon>
        <taxon>Moraxellaceae</taxon>
        <taxon>Acinetobacter</taxon>
    </lineage>
</organism>
<accession>A0A1G6JEQ2</accession>
<evidence type="ECO:0000256" key="2">
    <source>
        <dbReference type="ARBA" id="ARBA00022448"/>
    </source>
</evidence>
<keyword evidence="2" id="KW-0813">Transport</keyword>
<name>A0A1G6JEQ2_9GAMM</name>
<dbReference type="GO" id="GO:0006865">
    <property type="term" value="P:amino acid transport"/>
    <property type="evidence" value="ECO:0007669"/>
    <property type="project" value="TreeGrafter"/>
</dbReference>
<keyword evidence="7" id="KW-1185">Reference proteome</keyword>
<gene>
    <name evidence="6" type="ORF">SAMN05421733_1118</name>
</gene>
<dbReference type="EMBL" id="FMYL01000011">
    <property type="protein sequence ID" value="SDC17169.1"/>
    <property type="molecule type" value="Genomic_DNA"/>
</dbReference>
<dbReference type="STRING" id="1219383.SAMN05421733_1118"/>
<dbReference type="GO" id="GO:0030288">
    <property type="term" value="C:outer membrane-bounded periplasmic space"/>
    <property type="evidence" value="ECO:0007669"/>
    <property type="project" value="TreeGrafter"/>
</dbReference>
<dbReference type="InterPro" id="IPR001638">
    <property type="entry name" value="Solute-binding_3/MltF_N"/>
</dbReference>
<dbReference type="Proteomes" id="UP000242501">
    <property type="component" value="Unassembled WGS sequence"/>
</dbReference>
<dbReference type="RefSeq" id="WP_244518288.1">
    <property type="nucleotide sequence ID" value="NZ_FMYL01000011.1"/>
</dbReference>
<protein>
    <submittedName>
        <fullName evidence="6">Amino acid ABC transporter substrate-binding protein, PAAT family</fullName>
    </submittedName>
</protein>
<evidence type="ECO:0000313" key="7">
    <source>
        <dbReference type="Proteomes" id="UP000242501"/>
    </source>
</evidence>
<feature type="chain" id="PRO_5017182699" evidence="4">
    <location>
        <begin position="27"/>
        <end position="301"/>
    </location>
</feature>
<evidence type="ECO:0000259" key="5">
    <source>
        <dbReference type="SMART" id="SM00062"/>
    </source>
</evidence>
<dbReference type="InterPro" id="IPR051455">
    <property type="entry name" value="Bact_solute-bind_prot3"/>
</dbReference>
<dbReference type="PANTHER" id="PTHR30085:SF2">
    <property type="entry name" value="GLUTAMATE_ASPARTATE IMPORT SOLUTE-BINDING PROTEIN"/>
    <property type="match status" value="1"/>
</dbReference>
<evidence type="ECO:0000256" key="4">
    <source>
        <dbReference type="SAM" id="SignalP"/>
    </source>
</evidence>
<reference evidence="7" key="1">
    <citation type="submission" date="2016-09" db="EMBL/GenBank/DDBJ databases">
        <authorList>
            <person name="Varghese N."/>
            <person name="Submissions S."/>
        </authorList>
    </citation>
    <scope>NUCLEOTIDE SEQUENCE [LARGE SCALE GENOMIC DNA]</scope>
    <source>
        <strain evidence="7">ANC 4422</strain>
    </source>
</reference>
<comment type="similarity">
    <text evidence="1">Belongs to the bacterial solute-binding protein 3 family.</text>
</comment>
<dbReference type="PANTHER" id="PTHR30085">
    <property type="entry name" value="AMINO ACID ABC TRANSPORTER PERMEASE"/>
    <property type="match status" value="1"/>
</dbReference>
<dbReference type="CDD" id="cd13688">
    <property type="entry name" value="PBP2_GltI_DEBP"/>
    <property type="match status" value="1"/>
</dbReference>
<keyword evidence="3 4" id="KW-0732">Signal</keyword>
<sequence length="301" mass="33488">MTFLKNTLRCSIFMCCTFGLVGVVHAADTLQKIKTSGKMTIGYSESSEPVSYAINGKPLGYAIDTCDDIATEIKKELQLPNLKVEYKKVSAEQRIPEVQSGNIDLVCDTTTNTKDRQKEVGFSINYFAAEVRFAVKKDAAIKDIQDLNGKSVSTTKGTTSEKHILQAKKLKNIEITTVYGKNHAEAFAMLESGRVVAFVQNEAVLNNLIAKSAHPKDYKVVTTGQPFAVEPYAIMFAKDDTKIKTVADKVILNMWDSGKMDHLYKKWLQSPIPPHNINLNMPQSQIFKYLKTHPNSSGIML</sequence>
<evidence type="ECO:0000313" key="6">
    <source>
        <dbReference type="EMBL" id="SDC17169.1"/>
    </source>
</evidence>
<evidence type="ECO:0000256" key="1">
    <source>
        <dbReference type="ARBA" id="ARBA00010333"/>
    </source>
</evidence>
<evidence type="ECO:0000256" key="3">
    <source>
        <dbReference type="ARBA" id="ARBA00022729"/>
    </source>
</evidence>
<feature type="domain" description="Solute-binding protein family 3/N-terminal" evidence="5">
    <location>
        <begin position="38"/>
        <end position="271"/>
    </location>
</feature>
<dbReference type="SMART" id="SM00062">
    <property type="entry name" value="PBPb"/>
    <property type="match status" value="1"/>
</dbReference>
<dbReference type="Pfam" id="PF00497">
    <property type="entry name" value="SBP_bac_3"/>
    <property type="match status" value="1"/>
</dbReference>
<dbReference type="SUPFAM" id="SSF53850">
    <property type="entry name" value="Periplasmic binding protein-like II"/>
    <property type="match status" value="1"/>
</dbReference>